<accession>A0A7J6W9J2</accession>
<evidence type="ECO:0000313" key="3">
    <source>
        <dbReference type="Proteomes" id="UP000554482"/>
    </source>
</evidence>
<feature type="compositionally biased region" description="Polar residues" evidence="1">
    <location>
        <begin position="185"/>
        <end position="194"/>
    </location>
</feature>
<feature type="region of interest" description="Disordered" evidence="1">
    <location>
        <begin position="163"/>
        <end position="194"/>
    </location>
</feature>
<evidence type="ECO:0000313" key="2">
    <source>
        <dbReference type="EMBL" id="KAF5193260.1"/>
    </source>
</evidence>
<dbReference type="Proteomes" id="UP000554482">
    <property type="component" value="Unassembled WGS sequence"/>
</dbReference>
<sequence>MRADDLTLAQQTIHRPNSWPSAQMFTIPCLPQAYGQYWRRVSRGSLFTSPVERMGNIDIMRASALRYEVGIPYPMDPTVSQESYPIHNHIPNPDEQLNLRVVGSRGLDTSVLVPMVDYNRLTDFAPDFFTTISEEELRHRYASERQANAGRIEELEQQVQNMRLVIDEQDNRRRRRPHGRGRGGNASSQGSAPS</sequence>
<protein>
    <submittedName>
        <fullName evidence="2">Uncharacterized protein</fullName>
    </submittedName>
</protein>
<proteinExistence type="predicted"/>
<evidence type="ECO:0000256" key="1">
    <source>
        <dbReference type="SAM" id="MobiDB-lite"/>
    </source>
</evidence>
<gene>
    <name evidence="2" type="ORF">FRX31_017153</name>
</gene>
<name>A0A7J6W9J2_THATH</name>
<feature type="compositionally biased region" description="Basic residues" evidence="1">
    <location>
        <begin position="172"/>
        <end position="181"/>
    </location>
</feature>
<keyword evidence="3" id="KW-1185">Reference proteome</keyword>
<comment type="caution">
    <text evidence="2">The sequence shown here is derived from an EMBL/GenBank/DDBJ whole genome shotgun (WGS) entry which is preliminary data.</text>
</comment>
<dbReference type="EMBL" id="JABWDY010020308">
    <property type="protein sequence ID" value="KAF5193260.1"/>
    <property type="molecule type" value="Genomic_DNA"/>
</dbReference>
<reference evidence="2 3" key="1">
    <citation type="submission" date="2020-06" db="EMBL/GenBank/DDBJ databases">
        <title>Transcriptomic and genomic resources for Thalictrum thalictroides and T. hernandezii: Facilitating candidate gene discovery in an emerging model plant lineage.</title>
        <authorList>
            <person name="Arias T."/>
            <person name="Riano-Pachon D.M."/>
            <person name="Di Stilio V.S."/>
        </authorList>
    </citation>
    <scope>NUCLEOTIDE SEQUENCE [LARGE SCALE GENOMIC DNA]</scope>
    <source>
        <strain evidence="3">cv. WT478/WT964</strain>
        <tissue evidence="2">Leaves</tissue>
    </source>
</reference>
<dbReference type="AlphaFoldDB" id="A0A7J6W9J2"/>
<organism evidence="2 3">
    <name type="scientific">Thalictrum thalictroides</name>
    <name type="common">Rue-anemone</name>
    <name type="synonym">Anemone thalictroides</name>
    <dbReference type="NCBI Taxonomy" id="46969"/>
    <lineage>
        <taxon>Eukaryota</taxon>
        <taxon>Viridiplantae</taxon>
        <taxon>Streptophyta</taxon>
        <taxon>Embryophyta</taxon>
        <taxon>Tracheophyta</taxon>
        <taxon>Spermatophyta</taxon>
        <taxon>Magnoliopsida</taxon>
        <taxon>Ranunculales</taxon>
        <taxon>Ranunculaceae</taxon>
        <taxon>Thalictroideae</taxon>
        <taxon>Thalictrum</taxon>
    </lineage>
</organism>